<dbReference type="PRINTS" id="PR00040">
    <property type="entry name" value="HTHMERR"/>
</dbReference>
<dbReference type="InterPro" id="IPR041698">
    <property type="entry name" value="Methyltransf_25"/>
</dbReference>
<dbReference type="Gene3D" id="3.40.50.150">
    <property type="entry name" value="Vaccinia Virus protein VP39"/>
    <property type="match status" value="1"/>
</dbReference>
<dbReference type="InterPro" id="IPR009061">
    <property type="entry name" value="DNA-bd_dom_put_sf"/>
</dbReference>
<dbReference type="PROSITE" id="PS50937">
    <property type="entry name" value="HTH_MERR_2"/>
    <property type="match status" value="1"/>
</dbReference>
<organism evidence="3 4">
    <name type="scientific">Pseudomonas mosselii</name>
    <dbReference type="NCBI Taxonomy" id="78327"/>
    <lineage>
        <taxon>Bacteria</taxon>
        <taxon>Pseudomonadati</taxon>
        <taxon>Pseudomonadota</taxon>
        <taxon>Gammaproteobacteria</taxon>
        <taxon>Pseudomonadales</taxon>
        <taxon>Pseudomonadaceae</taxon>
        <taxon>Pseudomonas</taxon>
    </lineage>
</organism>
<dbReference type="RefSeq" id="WP_182324389.1">
    <property type="nucleotide sequence ID" value="NZ_JACGDE010000018.1"/>
</dbReference>
<gene>
    <name evidence="3" type="ORF">H4C75_22455</name>
</gene>
<dbReference type="SMART" id="SM00422">
    <property type="entry name" value="HTH_MERR"/>
    <property type="match status" value="1"/>
</dbReference>
<evidence type="ECO:0000256" key="1">
    <source>
        <dbReference type="ARBA" id="ARBA00023125"/>
    </source>
</evidence>
<name>A0A7W2Q0G1_9PSED</name>
<dbReference type="Pfam" id="PF13649">
    <property type="entry name" value="Methyltransf_25"/>
    <property type="match status" value="1"/>
</dbReference>
<dbReference type="PANTHER" id="PTHR30204">
    <property type="entry name" value="REDOX-CYCLING DRUG-SENSING TRANSCRIPTIONAL ACTIVATOR SOXR"/>
    <property type="match status" value="1"/>
</dbReference>
<dbReference type="SUPFAM" id="SSF53335">
    <property type="entry name" value="S-adenosyl-L-methionine-dependent methyltransferases"/>
    <property type="match status" value="1"/>
</dbReference>
<proteinExistence type="predicted"/>
<reference evidence="3 4" key="1">
    <citation type="submission" date="2020-07" db="EMBL/GenBank/DDBJ databases">
        <title>Diversity of carbapenemase encoding genes among Pseudomonas putida group clinical isolates in a tertiary Brazilian hospital.</title>
        <authorList>
            <person name="Alberto-Lei F."/>
            <person name="Nodari C.S."/>
            <person name="Streling A.P."/>
            <person name="Paulino J.T."/>
            <person name="Bessa-Neto F.O."/>
            <person name="Cayo R."/>
            <person name="Gales A.C."/>
        </authorList>
    </citation>
    <scope>NUCLEOTIDE SEQUENCE [LARGE SCALE GENOMIC DNA]</scope>
    <source>
        <strain evidence="3 4">14802</strain>
    </source>
</reference>
<evidence type="ECO:0000259" key="2">
    <source>
        <dbReference type="PROSITE" id="PS50937"/>
    </source>
</evidence>
<dbReference type="PANTHER" id="PTHR30204:SF97">
    <property type="entry name" value="MERR FAMILY REGULATORY PROTEIN"/>
    <property type="match status" value="1"/>
</dbReference>
<dbReference type="InterPro" id="IPR047057">
    <property type="entry name" value="MerR_fam"/>
</dbReference>
<protein>
    <submittedName>
        <fullName evidence="3">MerR family transcriptional regulator</fullName>
    </submittedName>
</protein>
<dbReference type="CDD" id="cd02440">
    <property type="entry name" value="AdoMet_MTases"/>
    <property type="match status" value="1"/>
</dbReference>
<keyword evidence="1" id="KW-0238">DNA-binding</keyword>
<dbReference type="Pfam" id="PF13411">
    <property type="entry name" value="MerR_1"/>
    <property type="match status" value="1"/>
</dbReference>
<dbReference type="InterPro" id="IPR029063">
    <property type="entry name" value="SAM-dependent_MTases_sf"/>
</dbReference>
<comment type="caution">
    <text evidence="3">The sequence shown here is derived from an EMBL/GenBank/DDBJ whole genome shotgun (WGS) entry which is preliminary data.</text>
</comment>
<evidence type="ECO:0000313" key="3">
    <source>
        <dbReference type="EMBL" id="MBA6067505.1"/>
    </source>
</evidence>
<dbReference type="SUPFAM" id="SSF46955">
    <property type="entry name" value="Putative DNA-binding domain"/>
    <property type="match status" value="1"/>
</dbReference>
<dbReference type="Gene3D" id="1.10.1660.10">
    <property type="match status" value="1"/>
</dbReference>
<dbReference type="GO" id="GO:0003700">
    <property type="term" value="F:DNA-binding transcription factor activity"/>
    <property type="evidence" value="ECO:0007669"/>
    <property type="project" value="InterPro"/>
</dbReference>
<evidence type="ECO:0000313" key="4">
    <source>
        <dbReference type="Proteomes" id="UP000541770"/>
    </source>
</evidence>
<sequence>MYRISELAAKVGLSRSTLLYYEKLGLVSSRRQANGYRTYGEQDLQQLRLLQQLQAGGLSLKECQACLEARLDRAALLERLHTLDEEIAARQRSRDLLAAMLGLSSMRPWHEALEQQAPGAHLAWLRRQGFNEKQALRLKWLSRDMNEHDRYMADFERLFEGLEHLGPGSPEDSLKALHALPHAPATLLDIGCGRGASSVLLAEHSQAHITALDNDEHSLGCLRATLFDKGLQARVTPICASMTQLPFAPRHFDAIWAEGCAYIMGFDNALAHWRTFLKPQGYLVVSDLVRVADRLAPAAEAFWQTAYPDLHSVDTRLAAIARLGYRTLSHFPLSAQAWANYLEPLRARVASLANETFASQALADIRRELKIHENHLGEYGYHLFVMQTR</sequence>
<accession>A0A7W2Q0G1</accession>
<feature type="domain" description="HTH merR-type" evidence="2">
    <location>
        <begin position="1"/>
        <end position="69"/>
    </location>
</feature>
<dbReference type="GO" id="GO:0003677">
    <property type="term" value="F:DNA binding"/>
    <property type="evidence" value="ECO:0007669"/>
    <property type="project" value="UniProtKB-KW"/>
</dbReference>
<dbReference type="AlphaFoldDB" id="A0A7W2Q0G1"/>
<dbReference type="InterPro" id="IPR000551">
    <property type="entry name" value="MerR-type_HTH_dom"/>
</dbReference>
<dbReference type="EMBL" id="JACGDE010000018">
    <property type="protein sequence ID" value="MBA6067505.1"/>
    <property type="molecule type" value="Genomic_DNA"/>
</dbReference>
<dbReference type="Proteomes" id="UP000541770">
    <property type="component" value="Unassembled WGS sequence"/>
</dbReference>